<evidence type="ECO:0000256" key="2">
    <source>
        <dbReference type="ARBA" id="ARBA00004818"/>
    </source>
</evidence>
<protein>
    <recommendedName>
        <fullName evidence="4">phosphoglycolate phosphatase</fullName>
        <ecNumber evidence="4">3.1.3.18</ecNumber>
    </recommendedName>
</protein>
<dbReference type="InterPro" id="IPR036412">
    <property type="entry name" value="HAD-like_sf"/>
</dbReference>
<dbReference type="OrthoDB" id="9807630at2"/>
<name>A0A1C7PD99_9BACT</name>
<evidence type="ECO:0000256" key="3">
    <source>
        <dbReference type="ARBA" id="ARBA00006171"/>
    </source>
</evidence>
<dbReference type="STRING" id="1679444.PYTT_1143"/>
<evidence type="ECO:0000256" key="1">
    <source>
        <dbReference type="ARBA" id="ARBA00000830"/>
    </source>
</evidence>
<dbReference type="EC" id="3.1.3.18" evidence="4"/>
<dbReference type="InterPro" id="IPR023214">
    <property type="entry name" value="HAD_sf"/>
</dbReference>
<dbReference type="PANTHER" id="PTHR43434">
    <property type="entry name" value="PHOSPHOGLYCOLATE PHOSPHATASE"/>
    <property type="match status" value="1"/>
</dbReference>
<accession>A0A1C7PD99</accession>
<dbReference type="PANTHER" id="PTHR43434:SF1">
    <property type="entry name" value="PHOSPHOGLYCOLATE PHOSPHATASE"/>
    <property type="match status" value="1"/>
</dbReference>
<dbReference type="Pfam" id="PF13419">
    <property type="entry name" value="HAD_2"/>
    <property type="match status" value="1"/>
</dbReference>
<dbReference type="Gene3D" id="3.40.50.1000">
    <property type="entry name" value="HAD superfamily/HAD-like"/>
    <property type="match status" value="1"/>
</dbReference>
<sequence>MNHIVFDLDGTLVDSLPGIALALNRALESLEKPAHTTRHIRTLVGRGARRLCADALPADEQNLPASIDALLQAFMREYPHTWQQGTVPYEGIPAMLERLAAEGNRLAVLSNKPHIVTAPLVKHLFPAIPFAPVMGYTPQYPRKPDPSSLLHIAATWKTAPSAITMVGDSLHDAHTAQNAGTALTLVSWGYALTDDLLTTGAPLCTTIAELERSLRAGTGIWS</sequence>
<comment type="catalytic activity">
    <reaction evidence="1">
        <text>2-phosphoglycolate + H2O = glycolate + phosphate</text>
        <dbReference type="Rhea" id="RHEA:14369"/>
        <dbReference type="ChEBI" id="CHEBI:15377"/>
        <dbReference type="ChEBI" id="CHEBI:29805"/>
        <dbReference type="ChEBI" id="CHEBI:43474"/>
        <dbReference type="ChEBI" id="CHEBI:58033"/>
        <dbReference type="EC" id="3.1.3.18"/>
    </reaction>
</comment>
<dbReference type="InterPro" id="IPR041492">
    <property type="entry name" value="HAD_2"/>
</dbReference>
<dbReference type="GO" id="GO:0006281">
    <property type="term" value="P:DNA repair"/>
    <property type="evidence" value="ECO:0007669"/>
    <property type="project" value="TreeGrafter"/>
</dbReference>
<dbReference type="Gene3D" id="1.10.150.240">
    <property type="entry name" value="Putative phosphatase, domain 2"/>
    <property type="match status" value="1"/>
</dbReference>
<dbReference type="SFLD" id="SFLDG01129">
    <property type="entry name" value="C1.5:_HAD__Beta-PGM__Phosphata"/>
    <property type="match status" value="1"/>
</dbReference>
<dbReference type="RefSeq" id="WP_067774178.1">
    <property type="nucleotide sequence ID" value="NZ_LIGX01000017.1"/>
</dbReference>
<evidence type="ECO:0000313" key="5">
    <source>
        <dbReference type="EMBL" id="SEH84169.1"/>
    </source>
</evidence>
<keyword evidence="5" id="KW-0378">Hydrolase</keyword>
<evidence type="ECO:0000256" key="4">
    <source>
        <dbReference type="ARBA" id="ARBA00013078"/>
    </source>
</evidence>
<dbReference type="NCBIfam" id="TIGR01549">
    <property type="entry name" value="HAD-SF-IA-v1"/>
    <property type="match status" value="1"/>
</dbReference>
<gene>
    <name evidence="5" type="ORF">PYTT_1143</name>
</gene>
<dbReference type="InterPro" id="IPR006439">
    <property type="entry name" value="HAD-SF_hydro_IA"/>
</dbReference>
<dbReference type="SFLD" id="SFLDS00003">
    <property type="entry name" value="Haloacid_Dehalogenase"/>
    <property type="match status" value="1"/>
</dbReference>
<dbReference type="GO" id="GO:0008967">
    <property type="term" value="F:phosphoglycolate phosphatase activity"/>
    <property type="evidence" value="ECO:0007669"/>
    <property type="project" value="UniProtKB-EC"/>
</dbReference>
<dbReference type="EMBL" id="LT629973">
    <property type="protein sequence ID" value="SEH84169.1"/>
    <property type="molecule type" value="Genomic_DNA"/>
</dbReference>
<proteinExistence type="inferred from homology"/>
<evidence type="ECO:0000313" key="6">
    <source>
        <dbReference type="Proteomes" id="UP000176204"/>
    </source>
</evidence>
<keyword evidence="6" id="KW-1185">Reference proteome</keyword>
<organism evidence="5 6">
    <name type="scientific">Akkermansia glycaniphila</name>
    <dbReference type="NCBI Taxonomy" id="1679444"/>
    <lineage>
        <taxon>Bacteria</taxon>
        <taxon>Pseudomonadati</taxon>
        <taxon>Verrucomicrobiota</taxon>
        <taxon>Verrucomicrobiia</taxon>
        <taxon>Verrucomicrobiales</taxon>
        <taxon>Akkermansiaceae</taxon>
        <taxon>Akkermansia</taxon>
    </lineage>
</organism>
<dbReference type="GO" id="GO:0005829">
    <property type="term" value="C:cytosol"/>
    <property type="evidence" value="ECO:0007669"/>
    <property type="project" value="TreeGrafter"/>
</dbReference>
<dbReference type="Proteomes" id="UP000176204">
    <property type="component" value="Chromosome I"/>
</dbReference>
<dbReference type="SUPFAM" id="SSF56784">
    <property type="entry name" value="HAD-like"/>
    <property type="match status" value="1"/>
</dbReference>
<comment type="similarity">
    <text evidence="3">Belongs to the HAD-like hydrolase superfamily. CbbY/CbbZ/Gph/YieH family.</text>
</comment>
<dbReference type="AlphaFoldDB" id="A0A1C7PD99"/>
<comment type="pathway">
    <text evidence="2">Organic acid metabolism; glycolate biosynthesis; glycolate from 2-phosphoglycolate: step 1/1.</text>
</comment>
<dbReference type="InterPro" id="IPR023198">
    <property type="entry name" value="PGP-like_dom2"/>
</dbReference>
<dbReference type="InterPro" id="IPR050155">
    <property type="entry name" value="HAD-like_hydrolase_sf"/>
</dbReference>
<dbReference type="KEGG" id="agl:PYTT_1143"/>
<reference evidence="6" key="1">
    <citation type="submission" date="2016-09" db="EMBL/GenBank/DDBJ databases">
        <authorList>
            <person name="Koehorst J."/>
        </authorList>
    </citation>
    <scope>NUCLEOTIDE SEQUENCE [LARGE SCALE GENOMIC DNA]</scope>
</reference>